<accession>A0A6B3N8W3</accession>
<proteinExistence type="predicted"/>
<dbReference type="EMBL" id="JAAHFQ010000067">
    <property type="protein sequence ID" value="NER27052.1"/>
    <property type="molecule type" value="Genomic_DNA"/>
</dbReference>
<keyword evidence="1" id="KW-1133">Transmembrane helix</keyword>
<dbReference type="Pfam" id="PF07963">
    <property type="entry name" value="N_methyl"/>
    <property type="match status" value="1"/>
</dbReference>
<dbReference type="PROSITE" id="PS00409">
    <property type="entry name" value="PROKAR_NTER_METHYL"/>
    <property type="match status" value="1"/>
</dbReference>
<evidence type="ECO:0000256" key="1">
    <source>
        <dbReference type="SAM" id="Phobius"/>
    </source>
</evidence>
<dbReference type="AlphaFoldDB" id="A0A6B3N8W3"/>
<keyword evidence="1" id="KW-0472">Membrane</keyword>
<gene>
    <name evidence="2" type="ORF">F6J89_05310</name>
</gene>
<dbReference type="NCBIfam" id="TIGR02532">
    <property type="entry name" value="IV_pilin_GFxxxE"/>
    <property type="match status" value="1"/>
</dbReference>
<dbReference type="InterPro" id="IPR045584">
    <property type="entry name" value="Pilin-like"/>
</dbReference>
<protein>
    <submittedName>
        <fullName evidence="2">Type II secretion system protein</fullName>
    </submittedName>
</protein>
<dbReference type="SUPFAM" id="SSF54523">
    <property type="entry name" value="Pili subunits"/>
    <property type="match status" value="1"/>
</dbReference>
<dbReference type="InterPro" id="IPR012902">
    <property type="entry name" value="N_methyl_site"/>
</dbReference>
<sequence length="197" mass="22560">MPYKNKYNKKVASNSTKGFTLIELIIVVLMIAILTAIATPSWVLSVNIQHLNSSQNQIYRAIQQAKSKAKLRKETWQFSLREKDGIVQWAVNPAKYGEFIPSGIHWHNLEPNIRVDKYKNDKDEYETTLDSPGRKTITGPWRVQFNYHGNTNGQLGRITLTTQYTGKIKRCVIVSTLIGTIRTGREHSKSKNGKYCY</sequence>
<reference evidence="2" key="1">
    <citation type="submission" date="2019-11" db="EMBL/GenBank/DDBJ databases">
        <title>Genomic insights into an expanded diversity of filamentous marine cyanobacteria reveals the extraordinary biosynthetic potential of Moorea and Okeania.</title>
        <authorList>
            <person name="Ferreira Leao T."/>
            <person name="Wang M."/>
            <person name="Moss N."/>
            <person name="Da Silva R."/>
            <person name="Sanders J."/>
            <person name="Nurk S."/>
            <person name="Gurevich A."/>
            <person name="Humphrey G."/>
            <person name="Reher R."/>
            <person name="Zhu Q."/>
            <person name="Belda-Ferre P."/>
            <person name="Glukhov E."/>
            <person name="Rex R."/>
            <person name="Dorrestein P.C."/>
            <person name="Knight R."/>
            <person name="Pevzner P."/>
            <person name="Gerwick W.H."/>
            <person name="Gerwick L."/>
        </authorList>
    </citation>
    <scope>NUCLEOTIDE SEQUENCE</scope>
    <source>
        <strain evidence="2">SIO1C4</strain>
    </source>
</reference>
<organism evidence="2">
    <name type="scientific">Symploca sp. SIO1C4</name>
    <dbReference type="NCBI Taxonomy" id="2607765"/>
    <lineage>
        <taxon>Bacteria</taxon>
        <taxon>Bacillati</taxon>
        <taxon>Cyanobacteriota</taxon>
        <taxon>Cyanophyceae</taxon>
        <taxon>Coleofasciculales</taxon>
        <taxon>Coleofasciculaceae</taxon>
        <taxon>Symploca</taxon>
    </lineage>
</organism>
<keyword evidence="1" id="KW-0812">Transmembrane</keyword>
<comment type="caution">
    <text evidence="2">The sequence shown here is derived from an EMBL/GenBank/DDBJ whole genome shotgun (WGS) entry which is preliminary data.</text>
</comment>
<feature type="transmembrane region" description="Helical" evidence="1">
    <location>
        <begin position="21"/>
        <end position="44"/>
    </location>
</feature>
<dbReference type="Gene3D" id="3.30.700.10">
    <property type="entry name" value="Glycoprotein, Type 4 Pilin"/>
    <property type="match status" value="1"/>
</dbReference>
<name>A0A6B3N8W3_9CYAN</name>
<evidence type="ECO:0000313" key="2">
    <source>
        <dbReference type="EMBL" id="NER27052.1"/>
    </source>
</evidence>